<dbReference type="RefSeq" id="WP_206655552.1">
    <property type="nucleotide sequence ID" value="NZ_CP071182.1"/>
</dbReference>
<dbReference type="CDD" id="cd02440">
    <property type="entry name" value="AdoMet_MTases"/>
    <property type="match status" value="1"/>
</dbReference>
<dbReference type="AlphaFoldDB" id="A0A9X7VXA5"/>
<keyword evidence="2" id="KW-0808">Transferase</keyword>
<dbReference type="InterPro" id="IPR013216">
    <property type="entry name" value="Methyltransf_11"/>
</dbReference>
<dbReference type="GO" id="GO:0008757">
    <property type="term" value="F:S-adenosylmethionine-dependent methyltransferase activity"/>
    <property type="evidence" value="ECO:0007669"/>
    <property type="project" value="InterPro"/>
</dbReference>
<accession>A0A9X7VXA5</accession>
<dbReference type="EMBL" id="CP071182">
    <property type="protein sequence ID" value="QSO46182.1"/>
    <property type="molecule type" value="Genomic_DNA"/>
</dbReference>
<dbReference type="Gene3D" id="3.40.50.150">
    <property type="entry name" value="Vaccinia Virus protein VP39"/>
    <property type="match status" value="1"/>
</dbReference>
<protein>
    <submittedName>
        <fullName evidence="2">Methyltransferase domain-containing protein</fullName>
    </submittedName>
</protein>
<evidence type="ECO:0000313" key="3">
    <source>
        <dbReference type="Proteomes" id="UP000663505"/>
    </source>
</evidence>
<dbReference type="PANTHER" id="PTHR43591">
    <property type="entry name" value="METHYLTRANSFERASE"/>
    <property type="match status" value="1"/>
</dbReference>
<reference evidence="2 3" key="1">
    <citation type="submission" date="2021-02" db="EMBL/GenBank/DDBJ databases">
        <title>Alicyclobacillus curvatus sp. nov. and Alicyclobacillus mengziensis sp. nov., two acidophilic bacteria isolated from acid mine drainage.</title>
        <authorList>
            <person name="Huang Y."/>
        </authorList>
    </citation>
    <scope>NUCLEOTIDE SEQUENCE [LARGE SCALE GENOMIC DNA]</scope>
    <source>
        <strain evidence="2 3">S30H14</strain>
    </source>
</reference>
<dbReference type="SUPFAM" id="SSF53335">
    <property type="entry name" value="S-adenosyl-L-methionine-dependent methyltransferases"/>
    <property type="match status" value="1"/>
</dbReference>
<name>A0A9X7VXA5_9BACL</name>
<dbReference type="Proteomes" id="UP000663505">
    <property type="component" value="Chromosome"/>
</dbReference>
<feature type="domain" description="Methyltransferase type 11" evidence="1">
    <location>
        <begin position="257"/>
        <end position="356"/>
    </location>
</feature>
<evidence type="ECO:0000259" key="1">
    <source>
        <dbReference type="Pfam" id="PF08241"/>
    </source>
</evidence>
<sequence length="489" mass="55631">MEDEQITQELKALIQAGVFMDPLLMNTYFEARALPTWDRVQADTDGMYRKYAQVHYFLTDLGDIPFSPRLLRRCLVETVMSTAVYIANETSGAVIPTDDHLVTAEDRVEDWIEIRGIGSLYKLYFVIAGYDFLQPMFFHRHVYEADFLNGARHYPYTPDALDDYLMAALARGSVRIKSHRCGRVIQPTKVGINRFHLIRQSLEESGYLAKRIAMSYVYQFDTIEDWDALCNIVWPNAVVLRQSFLDWSSIESDQNVLEVGCGTGALTFDCGLADRVLPGGHVTAIDVSSGMLDQARRKYTSYGSVNHVELTQASVEHLPYDDNTFDACIGSAVLHFTDAKRSVAEMTRVVRKDGIVSVLQALAMNTFGPFFTEWFQPVLELARKNRRTGAGDYLPTEADVRSWFTQAGLTDIKVQIVDASWVFDSPEVVVQHIVRGVSFFQAEMVYLPWDDQRTLISELIDRGRDVCRHYPLSERIIQLPTVFIRGRKP</sequence>
<organism evidence="2 3">
    <name type="scientific">Alicyclobacillus mengziensis</name>
    <dbReference type="NCBI Taxonomy" id="2931921"/>
    <lineage>
        <taxon>Bacteria</taxon>
        <taxon>Bacillati</taxon>
        <taxon>Bacillota</taxon>
        <taxon>Bacilli</taxon>
        <taxon>Bacillales</taxon>
        <taxon>Alicyclobacillaceae</taxon>
        <taxon>Alicyclobacillus</taxon>
    </lineage>
</organism>
<dbReference type="InterPro" id="IPR029063">
    <property type="entry name" value="SAM-dependent_MTases_sf"/>
</dbReference>
<dbReference type="GO" id="GO:0032259">
    <property type="term" value="P:methylation"/>
    <property type="evidence" value="ECO:0007669"/>
    <property type="project" value="UniProtKB-KW"/>
</dbReference>
<gene>
    <name evidence="2" type="ORF">JZ786_16930</name>
</gene>
<keyword evidence="3" id="KW-1185">Reference proteome</keyword>
<proteinExistence type="predicted"/>
<evidence type="ECO:0000313" key="2">
    <source>
        <dbReference type="EMBL" id="QSO46182.1"/>
    </source>
</evidence>
<dbReference type="KEGG" id="afx:JZ786_16930"/>
<dbReference type="Pfam" id="PF08241">
    <property type="entry name" value="Methyltransf_11"/>
    <property type="match status" value="1"/>
</dbReference>
<keyword evidence="2" id="KW-0489">Methyltransferase</keyword>
<dbReference type="PANTHER" id="PTHR43591:SF24">
    <property type="entry name" value="2-METHOXY-6-POLYPRENYL-1,4-BENZOQUINOL METHYLASE, MITOCHONDRIAL"/>
    <property type="match status" value="1"/>
</dbReference>